<dbReference type="InterPro" id="IPR054722">
    <property type="entry name" value="PolX-like_BBD"/>
</dbReference>
<accession>A0A371GGV1</accession>
<reference evidence="3" key="1">
    <citation type="submission" date="2018-05" db="EMBL/GenBank/DDBJ databases">
        <title>Draft genome of Mucuna pruriens seed.</title>
        <authorList>
            <person name="Nnadi N.E."/>
            <person name="Vos R."/>
            <person name="Hasami M.H."/>
            <person name="Devisetty U.K."/>
            <person name="Aguiy J.C."/>
        </authorList>
    </citation>
    <scope>NUCLEOTIDE SEQUENCE [LARGE SCALE GENOMIC DNA]</scope>
    <source>
        <strain evidence="3">JCA_2017</strain>
    </source>
</reference>
<proteinExistence type="predicted"/>
<dbReference type="EMBL" id="QJKJ01005574">
    <property type="protein sequence ID" value="RDX89782.1"/>
    <property type="molecule type" value="Genomic_DNA"/>
</dbReference>
<protein>
    <recommendedName>
        <fullName evidence="2">Integrase catalytic domain-containing protein</fullName>
    </recommendedName>
</protein>
<dbReference type="GO" id="GO:0008233">
    <property type="term" value="F:peptidase activity"/>
    <property type="evidence" value="ECO:0007669"/>
    <property type="project" value="UniProtKB-KW"/>
</dbReference>
<dbReference type="GO" id="GO:0003676">
    <property type="term" value="F:nucleic acid binding"/>
    <property type="evidence" value="ECO:0007669"/>
    <property type="project" value="InterPro"/>
</dbReference>
<dbReference type="Gene3D" id="3.30.420.10">
    <property type="entry name" value="Ribonuclease H-like superfamily/Ribonuclease H"/>
    <property type="match status" value="1"/>
</dbReference>
<dbReference type="Proteomes" id="UP000257109">
    <property type="component" value="Unassembled WGS sequence"/>
</dbReference>
<dbReference type="InterPro" id="IPR012337">
    <property type="entry name" value="RNaseH-like_sf"/>
</dbReference>
<dbReference type="GO" id="GO:0015074">
    <property type="term" value="P:DNA integration"/>
    <property type="evidence" value="ECO:0007669"/>
    <property type="project" value="InterPro"/>
</dbReference>
<dbReference type="GO" id="GO:0006508">
    <property type="term" value="P:proteolysis"/>
    <property type="evidence" value="ECO:0007669"/>
    <property type="project" value="UniProtKB-KW"/>
</dbReference>
<evidence type="ECO:0000313" key="3">
    <source>
        <dbReference type="EMBL" id="RDX89782.1"/>
    </source>
</evidence>
<dbReference type="OrthoDB" id="1749397at2759"/>
<dbReference type="PANTHER" id="PTHR42648">
    <property type="entry name" value="TRANSPOSASE, PUTATIVE-RELATED"/>
    <property type="match status" value="1"/>
</dbReference>
<keyword evidence="1" id="KW-0378">Hydrolase</keyword>
<dbReference type="Pfam" id="PF22936">
    <property type="entry name" value="Pol_BBD"/>
    <property type="match status" value="1"/>
</dbReference>
<evidence type="ECO:0000256" key="1">
    <source>
        <dbReference type="ARBA" id="ARBA00022670"/>
    </source>
</evidence>
<comment type="caution">
    <text evidence="3">The sequence shown here is derived from an EMBL/GenBank/DDBJ whole genome shotgun (WGS) entry which is preliminary data.</text>
</comment>
<keyword evidence="1" id="KW-0645">Protease</keyword>
<sequence length="444" mass="49965">MNSLVTRLLRVLIITKGDGIVVENSAMVASRGRGRRGRGTRGILRNGKGSRGRLIYSHSGKEGHLQNRCYDLIGWQDKTANISSSDTPSIERTDFQLISDEEYQEFLRLKSNNNTQSSTSPSVSTACISQSMENQGPWIIDLGASDRISSNEFVFSFISSPKFPYFILLANGSKMVSQGVGHVSLSSSISLNSVSYIPKCLYNLISLITFYADSFVIQDRNMGQLIDKGHESRGLYYLSNNPSMLCFASISLKLLHNRLGYLNLAKLKLKVLSLNKLSTLECESCQLGKHVRFTFLNQVNKRCNLPFSIVHSDICGPSRVTSLCFNYFVIFIDEYSRCTWVYLMKERSELLSILMSFSKEVENQFGKTIKILRSDNTKEYFSSELNSYLSSKGILHQSTCPHTPQQNGIAERKNRHLVETARTLLLSANVPTNHWGEVVLTAYF</sequence>
<dbReference type="SUPFAM" id="SSF53098">
    <property type="entry name" value="Ribonuclease H-like"/>
    <property type="match status" value="1"/>
</dbReference>
<evidence type="ECO:0000313" key="4">
    <source>
        <dbReference type="Proteomes" id="UP000257109"/>
    </source>
</evidence>
<feature type="non-terminal residue" evidence="3">
    <location>
        <position position="1"/>
    </location>
</feature>
<organism evidence="3 4">
    <name type="scientific">Mucuna pruriens</name>
    <name type="common">Velvet bean</name>
    <name type="synonym">Dolichos pruriens</name>
    <dbReference type="NCBI Taxonomy" id="157652"/>
    <lineage>
        <taxon>Eukaryota</taxon>
        <taxon>Viridiplantae</taxon>
        <taxon>Streptophyta</taxon>
        <taxon>Embryophyta</taxon>
        <taxon>Tracheophyta</taxon>
        <taxon>Spermatophyta</taxon>
        <taxon>Magnoliopsida</taxon>
        <taxon>eudicotyledons</taxon>
        <taxon>Gunneridae</taxon>
        <taxon>Pentapetalae</taxon>
        <taxon>rosids</taxon>
        <taxon>fabids</taxon>
        <taxon>Fabales</taxon>
        <taxon>Fabaceae</taxon>
        <taxon>Papilionoideae</taxon>
        <taxon>50 kb inversion clade</taxon>
        <taxon>NPAAA clade</taxon>
        <taxon>indigoferoid/millettioid clade</taxon>
        <taxon>Phaseoleae</taxon>
        <taxon>Mucuna</taxon>
    </lineage>
</organism>
<dbReference type="PANTHER" id="PTHR42648:SF28">
    <property type="entry name" value="TRANSPOSON-ENCODED PROTEIN WITH RIBONUCLEASE H-LIKE AND RETROVIRUS ZINC FINGER-LIKE DOMAINS"/>
    <property type="match status" value="1"/>
</dbReference>
<gene>
    <name evidence="3" type="ORF">CR513_28447</name>
</gene>
<name>A0A371GGV1_MUCPR</name>
<feature type="domain" description="Integrase catalytic" evidence="2">
    <location>
        <begin position="302"/>
        <end position="444"/>
    </location>
</feature>
<dbReference type="InterPro" id="IPR001584">
    <property type="entry name" value="Integrase_cat-core"/>
</dbReference>
<dbReference type="InterPro" id="IPR039537">
    <property type="entry name" value="Retrotran_Ty1/copia-like"/>
</dbReference>
<evidence type="ECO:0000259" key="2">
    <source>
        <dbReference type="PROSITE" id="PS50994"/>
    </source>
</evidence>
<keyword evidence="4" id="KW-1185">Reference proteome</keyword>
<dbReference type="PROSITE" id="PS50994">
    <property type="entry name" value="INTEGRASE"/>
    <property type="match status" value="1"/>
</dbReference>
<dbReference type="InterPro" id="IPR036397">
    <property type="entry name" value="RNaseH_sf"/>
</dbReference>
<dbReference type="AlphaFoldDB" id="A0A371GGV1"/>
<dbReference type="Pfam" id="PF00665">
    <property type="entry name" value="rve"/>
    <property type="match status" value="1"/>
</dbReference>